<dbReference type="AlphaFoldDB" id="A0A7T4A1F9"/>
<dbReference type="SUPFAM" id="SSF51182">
    <property type="entry name" value="RmlC-like cupins"/>
    <property type="match status" value="1"/>
</dbReference>
<name>A0A7T4A1F9_9MICO</name>
<dbReference type="Gene3D" id="2.60.120.10">
    <property type="entry name" value="Jelly Rolls"/>
    <property type="match status" value="1"/>
</dbReference>
<dbReference type="InterPro" id="IPR014710">
    <property type="entry name" value="RmlC-like_jellyroll"/>
</dbReference>
<dbReference type="InterPro" id="IPR010282">
    <property type="entry name" value="Uncharacterised_HutD/Ves"/>
</dbReference>
<sequence length="184" mass="19423">MEIIASFADIVPVPWANGAGETTELVSLDASTALTPDRRSWRLSIARLERTGPFSSLPGLDRTFLPTDAEVVLDIAGTAHRAGPGSPLRFSGSDAVALTDLAAPTFAVNLMVVTDEATLPPLTMMLEPTTILDPTGTAEPGESARPRFALALTDGPHWRRFDLLRLGDDDAMGPGDRLGGIGFA</sequence>
<gene>
    <name evidence="1" type="ORF">I6H47_06385</name>
</gene>
<reference evidence="1 2" key="1">
    <citation type="submission" date="2020-12" db="EMBL/GenBank/DDBJ databases">
        <title>FDA dAtabase for Regulatory Grade micrObial Sequences (FDA-ARGOS): Supporting development and validation of Infectious Disease Dx tests.</title>
        <authorList>
            <person name="Sproer C."/>
            <person name="Gronow S."/>
            <person name="Severitt S."/>
            <person name="Schroder I."/>
            <person name="Tallon L."/>
            <person name="Sadzewicz L."/>
            <person name="Zhao X."/>
            <person name="Boylan J."/>
            <person name="Ott S."/>
            <person name="Bowen H."/>
            <person name="Vavikolanu K."/>
            <person name="Mehta A."/>
            <person name="Aluvathingal J."/>
            <person name="Nadendla S."/>
            <person name="Lowell S."/>
            <person name="Myers T."/>
            <person name="Yan Y."/>
            <person name="Sichtig H."/>
        </authorList>
    </citation>
    <scope>NUCLEOTIDE SEQUENCE [LARGE SCALE GENOMIC DNA]</scope>
    <source>
        <strain evidence="1 2">FDAARGOS_990</strain>
    </source>
</reference>
<dbReference type="PANTHER" id="PTHR37943">
    <property type="entry name" value="PROTEIN VES"/>
    <property type="match status" value="1"/>
</dbReference>
<dbReference type="Pfam" id="PF05962">
    <property type="entry name" value="HutD"/>
    <property type="match status" value="1"/>
</dbReference>
<dbReference type="InterPro" id="IPR011051">
    <property type="entry name" value="RmlC_Cupin_sf"/>
</dbReference>
<organism evidence="1 2">
    <name type="scientific">Brevibacterium casei</name>
    <dbReference type="NCBI Taxonomy" id="33889"/>
    <lineage>
        <taxon>Bacteria</taxon>
        <taxon>Bacillati</taxon>
        <taxon>Actinomycetota</taxon>
        <taxon>Actinomycetes</taxon>
        <taxon>Micrococcales</taxon>
        <taxon>Brevibacteriaceae</taxon>
        <taxon>Brevibacterium</taxon>
    </lineage>
</organism>
<evidence type="ECO:0000313" key="1">
    <source>
        <dbReference type="EMBL" id="QQB15554.1"/>
    </source>
</evidence>
<evidence type="ECO:0000313" key="2">
    <source>
        <dbReference type="Proteomes" id="UP000595374"/>
    </source>
</evidence>
<dbReference type="EMBL" id="CP065989">
    <property type="protein sequence ID" value="QQB15554.1"/>
    <property type="molecule type" value="Genomic_DNA"/>
</dbReference>
<proteinExistence type="predicted"/>
<dbReference type="RefSeq" id="WP_198500537.1">
    <property type="nucleotide sequence ID" value="NZ_CP065989.1"/>
</dbReference>
<dbReference type="Proteomes" id="UP000595374">
    <property type="component" value="Chromosome"/>
</dbReference>
<accession>A0A7T4A1F9</accession>
<dbReference type="PANTHER" id="PTHR37943:SF1">
    <property type="entry name" value="PROTEIN VES"/>
    <property type="match status" value="1"/>
</dbReference>
<protein>
    <submittedName>
        <fullName evidence="1">HutD family protein</fullName>
    </submittedName>
</protein>